<dbReference type="PANTHER" id="PTHR43053">
    <property type="entry name" value="GLYCOSIDASE FAMILY 31"/>
    <property type="match status" value="1"/>
</dbReference>
<evidence type="ECO:0000256" key="1">
    <source>
        <dbReference type="ARBA" id="ARBA00022801"/>
    </source>
</evidence>
<protein>
    <submittedName>
        <fullName evidence="3">Alpha-galactosidase</fullName>
    </submittedName>
</protein>
<comment type="caution">
    <text evidence="3">The sequence shown here is derived from an EMBL/GenBank/DDBJ whole genome shotgun (WGS) entry which is preliminary data.</text>
</comment>
<keyword evidence="1" id="KW-0378">Hydrolase</keyword>
<name>A0A9D1LEE5_9FIRM</name>
<proteinExistence type="predicted"/>
<dbReference type="GO" id="GO:0016052">
    <property type="term" value="P:carbohydrate catabolic process"/>
    <property type="evidence" value="ECO:0007669"/>
    <property type="project" value="InterPro"/>
</dbReference>
<reference evidence="3" key="1">
    <citation type="submission" date="2020-10" db="EMBL/GenBank/DDBJ databases">
        <authorList>
            <person name="Gilroy R."/>
        </authorList>
    </citation>
    <scope>NUCLEOTIDE SEQUENCE</scope>
    <source>
        <strain evidence="3">ChiGjej1B1-19959</strain>
    </source>
</reference>
<evidence type="ECO:0000256" key="2">
    <source>
        <dbReference type="ARBA" id="ARBA00023295"/>
    </source>
</evidence>
<dbReference type="CDD" id="cd14791">
    <property type="entry name" value="GH36"/>
    <property type="match status" value="1"/>
</dbReference>
<dbReference type="InterPro" id="IPR013785">
    <property type="entry name" value="Aldolase_TIM"/>
</dbReference>
<dbReference type="Proteomes" id="UP000824071">
    <property type="component" value="Unassembled WGS sequence"/>
</dbReference>
<accession>A0A9D1LEE5</accession>
<dbReference type="InterPro" id="IPR017853">
    <property type="entry name" value="GH"/>
</dbReference>
<dbReference type="EMBL" id="DVMW01000043">
    <property type="protein sequence ID" value="HIU36475.1"/>
    <property type="molecule type" value="Genomic_DNA"/>
</dbReference>
<dbReference type="InterPro" id="IPR050985">
    <property type="entry name" value="Alpha-glycosidase_related"/>
</dbReference>
<dbReference type="InterPro" id="IPR002252">
    <property type="entry name" value="Glyco_hydro_36"/>
</dbReference>
<reference evidence="3" key="2">
    <citation type="journal article" date="2021" name="PeerJ">
        <title>Extensive microbial diversity within the chicken gut microbiome revealed by metagenomics and culture.</title>
        <authorList>
            <person name="Gilroy R."/>
            <person name="Ravi A."/>
            <person name="Getino M."/>
            <person name="Pursley I."/>
            <person name="Horton D.L."/>
            <person name="Alikhan N.F."/>
            <person name="Baker D."/>
            <person name="Gharbi K."/>
            <person name="Hall N."/>
            <person name="Watson M."/>
            <person name="Adriaenssens E.M."/>
            <person name="Foster-Nyarko E."/>
            <person name="Jarju S."/>
            <person name="Secka A."/>
            <person name="Antonio M."/>
            <person name="Oren A."/>
            <person name="Chaudhuri R.R."/>
            <person name="La Ragione R."/>
            <person name="Hildebrand F."/>
            <person name="Pallen M.J."/>
        </authorList>
    </citation>
    <scope>NUCLEOTIDE SEQUENCE</scope>
    <source>
        <strain evidence="3">ChiGjej1B1-19959</strain>
    </source>
</reference>
<sequence length="547" mass="62961">MEKFKLSVEYQVAKTTYVTNLFETEHFRMHCKAFCDHVALRIQTPVPVRIHKLSITIPYTFGPDDRLFLNGFQSWTDCREMFPDEKPPYLQLLYKPFIMASSVRSSGDYTFTKYGTKPGYFHGFSYAYVRRGAQYDLFASLNERTGYTIFRFNCPENTVTVEKDLEGIAIDGEYDVLDIVHLQGAEDEVFDRWFKLLGIPKATAPVQNGYTTWYNYYPNINEKIVSADLEALSKVQADIDIFQVDDGYQSNVGDWLTIDQKKFPGGMKLVADQIHAKGMKAGLWLAPFGAQYVSEVAKAHPDWIIRYPNGKPVRCGLNWGGFYALDIENPQAREYIRHFFDVILNEWGYDLVKLDFLYAAAIIPNHGKTRGQLMCEAMDFLRECVGEKQILGCGVPLFPAFGKVEYCRIGADMGLSWNHQTFSHRENVSTINTLGNSIFRRQLDGRAFRNDPDVFLLRENNMHCSFEQREIIATVNKLFGSVLFTSDNVGDYNERQMQLLLRTFSKDEIVIRKAEFRASARRILDIDYTENGTEKHFSFDMQSGKIV</sequence>
<dbReference type="Gene3D" id="3.20.20.70">
    <property type="entry name" value="Aldolase class I"/>
    <property type="match status" value="1"/>
</dbReference>
<dbReference type="SUPFAM" id="SSF51445">
    <property type="entry name" value="(Trans)glycosidases"/>
    <property type="match status" value="1"/>
</dbReference>
<keyword evidence="2" id="KW-0326">Glycosidase</keyword>
<organism evidence="3 4">
    <name type="scientific">Candidatus Fimenecus excrementigallinarum</name>
    <dbReference type="NCBI Taxonomy" id="2840816"/>
    <lineage>
        <taxon>Bacteria</taxon>
        <taxon>Bacillati</taxon>
        <taxon>Bacillota</taxon>
        <taxon>Clostridia</taxon>
        <taxon>Candidatus Fimenecus</taxon>
    </lineage>
</organism>
<dbReference type="PANTHER" id="PTHR43053:SF3">
    <property type="entry name" value="ALPHA-GALACTOSIDASE C-RELATED"/>
    <property type="match status" value="1"/>
</dbReference>
<evidence type="ECO:0000313" key="3">
    <source>
        <dbReference type="EMBL" id="HIU36475.1"/>
    </source>
</evidence>
<dbReference type="GO" id="GO:0004557">
    <property type="term" value="F:alpha-galactosidase activity"/>
    <property type="evidence" value="ECO:0007669"/>
    <property type="project" value="InterPro"/>
</dbReference>
<dbReference type="AlphaFoldDB" id="A0A9D1LEE5"/>
<dbReference type="Pfam" id="PF02065">
    <property type="entry name" value="Melibiase"/>
    <property type="match status" value="1"/>
</dbReference>
<gene>
    <name evidence="3" type="ORF">IAC53_07725</name>
</gene>
<evidence type="ECO:0000313" key="4">
    <source>
        <dbReference type="Proteomes" id="UP000824071"/>
    </source>
</evidence>